<evidence type="ECO:0000256" key="4">
    <source>
        <dbReference type="ARBA" id="ARBA00022989"/>
    </source>
</evidence>
<organism evidence="7 8">
    <name type="scientific">Aspergillus puulaauensis</name>
    <dbReference type="NCBI Taxonomy" id="1220207"/>
    <lineage>
        <taxon>Eukaryota</taxon>
        <taxon>Fungi</taxon>
        <taxon>Dikarya</taxon>
        <taxon>Ascomycota</taxon>
        <taxon>Pezizomycotina</taxon>
        <taxon>Eurotiomycetes</taxon>
        <taxon>Eurotiomycetidae</taxon>
        <taxon>Eurotiales</taxon>
        <taxon>Aspergillaceae</taxon>
        <taxon>Aspergillus</taxon>
    </lineage>
</organism>
<dbReference type="SUPFAM" id="SSF103473">
    <property type="entry name" value="MFS general substrate transporter"/>
    <property type="match status" value="1"/>
</dbReference>
<evidence type="ECO:0000256" key="2">
    <source>
        <dbReference type="ARBA" id="ARBA00022448"/>
    </source>
</evidence>
<dbReference type="Gene3D" id="1.20.1250.20">
    <property type="entry name" value="MFS general substrate transporter like domains"/>
    <property type="match status" value="1"/>
</dbReference>
<dbReference type="InterPro" id="IPR036259">
    <property type="entry name" value="MFS_trans_sf"/>
</dbReference>
<dbReference type="EMBL" id="AP024445">
    <property type="protein sequence ID" value="BCS22547.1"/>
    <property type="molecule type" value="Genomic_DNA"/>
</dbReference>
<reference evidence="7" key="1">
    <citation type="submission" date="2021-01" db="EMBL/GenBank/DDBJ databases">
        <authorList>
            <consortium name="Aspergillus puulaauensis MK2 genome sequencing consortium"/>
            <person name="Kazuki M."/>
            <person name="Futagami T."/>
        </authorList>
    </citation>
    <scope>NUCLEOTIDE SEQUENCE</scope>
    <source>
        <strain evidence="7">MK2</strain>
    </source>
</reference>
<dbReference type="KEGG" id="apuu:APUU_30772S"/>
<proteinExistence type="predicted"/>
<keyword evidence="5" id="KW-0472">Membrane</keyword>
<dbReference type="PANTHER" id="PTHR43791:SF84">
    <property type="entry name" value="TRANSPORTER, PUTATIVE (AFU_ORTHOLOGUE AFUA_3G09170)-RELATED"/>
    <property type="match status" value="1"/>
</dbReference>
<dbReference type="PANTHER" id="PTHR43791">
    <property type="entry name" value="PERMEASE-RELATED"/>
    <property type="match status" value="1"/>
</dbReference>
<feature type="region of interest" description="Disordered" evidence="6">
    <location>
        <begin position="1"/>
        <end position="23"/>
    </location>
</feature>
<dbReference type="RefSeq" id="XP_041554741.1">
    <property type="nucleotide sequence ID" value="XM_041701902.1"/>
</dbReference>
<protein>
    <recommendedName>
        <fullName evidence="9">Major facilitator superfamily domain-containing protein</fullName>
    </recommendedName>
</protein>
<reference evidence="7" key="2">
    <citation type="submission" date="2021-02" db="EMBL/GenBank/DDBJ databases">
        <title>Aspergillus puulaauensis MK2 genome sequence.</title>
        <authorList>
            <person name="Futagami T."/>
            <person name="Mori K."/>
            <person name="Kadooka C."/>
            <person name="Tanaka T."/>
        </authorList>
    </citation>
    <scope>NUCLEOTIDE SEQUENCE</scope>
    <source>
        <strain evidence="7">MK2</strain>
    </source>
</reference>
<dbReference type="GO" id="GO:0016020">
    <property type="term" value="C:membrane"/>
    <property type="evidence" value="ECO:0007669"/>
    <property type="project" value="UniProtKB-SubCell"/>
</dbReference>
<dbReference type="OrthoDB" id="4510647at2759"/>
<sequence length="156" mass="17430">MAVQGRESNSQSCTPGPKDSTNAEAAQHVELVKSDGACKTDIDKFGSYDKIDPLEIKLVRKLDMWIMPTLWVMYFLNFLDRNAMVNGKLDTLSEDLGLVGSQYNTCVSILFVGYLGGQVPSNMLLSRVRPSWYMAGMHNGVTVTEKWWANPDMQDS</sequence>
<name>A0A7R7XJS5_9EURO</name>
<dbReference type="GeneID" id="64972552"/>
<evidence type="ECO:0000256" key="3">
    <source>
        <dbReference type="ARBA" id="ARBA00022692"/>
    </source>
</evidence>
<keyword evidence="4" id="KW-1133">Transmembrane helix</keyword>
<gene>
    <name evidence="7" type="ORF">APUU_30772S</name>
</gene>
<keyword evidence="2" id="KW-0813">Transport</keyword>
<evidence type="ECO:0000313" key="8">
    <source>
        <dbReference type="Proteomes" id="UP000654913"/>
    </source>
</evidence>
<evidence type="ECO:0000313" key="7">
    <source>
        <dbReference type="EMBL" id="BCS22547.1"/>
    </source>
</evidence>
<evidence type="ECO:0000256" key="6">
    <source>
        <dbReference type="SAM" id="MobiDB-lite"/>
    </source>
</evidence>
<dbReference type="GO" id="GO:0022857">
    <property type="term" value="F:transmembrane transporter activity"/>
    <property type="evidence" value="ECO:0007669"/>
    <property type="project" value="TreeGrafter"/>
</dbReference>
<evidence type="ECO:0008006" key="9">
    <source>
        <dbReference type="Google" id="ProtNLM"/>
    </source>
</evidence>
<dbReference type="Proteomes" id="UP000654913">
    <property type="component" value="Chromosome 3"/>
</dbReference>
<dbReference type="AlphaFoldDB" id="A0A7R7XJS5"/>
<accession>A0A7R7XJS5</accession>
<keyword evidence="8" id="KW-1185">Reference proteome</keyword>
<evidence type="ECO:0000256" key="1">
    <source>
        <dbReference type="ARBA" id="ARBA00004141"/>
    </source>
</evidence>
<comment type="subcellular location">
    <subcellularLocation>
        <location evidence="1">Membrane</location>
        <topology evidence="1">Multi-pass membrane protein</topology>
    </subcellularLocation>
</comment>
<evidence type="ECO:0000256" key="5">
    <source>
        <dbReference type="ARBA" id="ARBA00023136"/>
    </source>
</evidence>
<keyword evidence="3" id="KW-0812">Transmembrane</keyword>